<dbReference type="EMBL" id="CM039438">
    <property type="protein sequence ID" value="KAI4298610.1"/>
    <property type="molecule type" value="Genomic_DNA"/>
</dbReference>
<name>A0ACB9KN57_BAUVA</name>
<reference evidence="1 2" key="1">
    <citation type="journal article" date="2022" name="DNA Res.">
        <title>Chromosomal-level genome assembly of the orchid tree Bauhinia variegata (Leguminosae; Cercidoideae) supports the allotetraploid origin hypothesis of Bauhinia.</title>
        <authorList>
            <person name="Zhong Y."/>
            <person name="Chen Y."/>
            <person name="Zheng D."/>
            <person name="Pang J."/>
            <person name="Liu Y."/>
            <person name="Luo S."/>
            <person name="Meng S."/>
            <person name="Qian L."/>
            <person name="Wei D."/>
            <person name="Dai S."/>
            <person name="Zhou R."/>
        </authorList>
    </citation>
    <scope>NUCLEOTIDE SEQUENCE [LARGE SCALE GENOMIC DNA]</scope>
    <source>
        <strain evidence="1">BV-YZ2020</strain>
    </source>
</reference>
<dbReference type="Proteomes" id="UP000828941">
    <property type="component" value="Chromosome 13"/>
</dbReference>
<sequence>MRCESNTATRAIIRYTVYSGSVHTRPVPPLQKLSKRSDCRPCMVLFRRKSCIPLLQFQNKCRLSGLWKSSSIVVKHEHH</sequence>
<proteinExistence type="predicted"/>
<evidence type="ECO:0000313" key="2">
    <source>
        <dbReference type="Proteomes" id="UP000828941"/>
    </source>
</evidence>
<keyword evidence="2" id="KW-1185">Reference proteome</keyword>
<accession>A0ACB9KN57</accession>
<organism evidence="1 2">
    <name type="scientific">Bauhinia variegata</name>
    <name type="common">Purple orchid tree</name>
    <name type="synonym">Phanera variegata</name>
    <dbReference type="NCBI Taxonomy" id="167791"/>
    <lineage>
        <taxon>Eukaryota</taxon>
        <taxon>Viridiplantae</taxon>
        <taxon>Streptophyta</taxon>
        <taxon>Embryophyta</taxon>
        <taxon>Tracheophyta</taxon>
        <taxon>Spermatophyta</taxon>
        <taxon>Magnoliopsida</taxon>
        <taxon>eudicotyledons</taxon>
        <taxon>Gunneridae</taxon>
        <taxon>Pentapetalae</taxon>
        <taxon>rosids</taxon>
        <taxon>fabids</taxon>
        <taxon>Fabales</taxon>
        <taxon>Fabaceae</taxon>
        <taxon>Cercidoideae</taxon>
        <taxon>Cercideae</taxon>
        <taxon>Bauhiniinae</taxon>
        <taxon>Bauhinia</taxon>
    </lineage>
</organism>
<protein>
    <submittedName>
        <fullName evidence="1">Uncharacterized protein</fullName>
    </submittedName>
</protein>
<gene>
    <name evidence="1" type="ORF">L6164_032147</name>
</gene>
<comment type="caution">
    <text evidence="1">The sequence shown here is derived from an EMBL/GenBank/DDBJ whole genome shotgun (WGS) entry which is preliminary data.</text>
</comment>
<evidence type="ECO:0000313" key="1">
    <source>
        <dbReference type="EMBL" id="KAI4298610.1"/>
    </source>
</evidence>